<dbReference type="STRING" id="536979.SAMN04488055_0719"/>
<keyword evidence="3" id="KW-1185">Reference proteome</keyword>
<dbReference type="OrthoDB" id="338827at2"/>
<proteinExistence type="predicted"/>
<dbReference type="NCBIfam" id="TIGR03805">
    <property type="entry name" value="beta_helix_1"/>
    <property type="match status" value="1"/>
</dbReference>
<sequence>MKRYLSMLIVILAAACSAPKPPGDYKTMLSFGPGEEAKILEAFLSLTDSSSIELKEGLYKFDNLSLVQLKHISIKGAGPDKTILDFSGQTQGGEGIRVSEVKDFSISGITLRESKGDLLKINKSENVRITDLHTVWKAMDSSNGGYGIYPVLCNDVLIENCYAEGASDAGIYVGQTNKAVVKNCKAYKNVAGCEIENTTHAEVFDNEFYGNTSGFLIFDLPDLSQRGGHVKAYNNYIHDNNERNFAKSGSFGTTWGVGNAAPGSGVIIQATSDIELYNNRIVNNNSSAIIIVSGFFVDSKAGEKIKASYFPVSKNIYIHDNTLEMGPGFPEPVFAHHTGKILVAIEQQLNQQDASRKGARIPLILYDGISTNVITKEQKINPDSICIKQTGNNLFVNADALNIGTKNWRPGTDMTAFSCK</sequence>
<dbReference type="PROSITE" id="PS51257">
    <property type="entry name" value="PROKAR_LIPOPROTEIN"/>
    <property type="match status" value="1"/>
</dbReference>
<evidence type="ECO:0000313" key="2">
    <source>
        <dbReference type="EMBL" id="SIN69829.1"/>
    </source>
</evidence>
<dbReference type="InterPro" id="IPR006626">
    <property type="entry name" value="PbH1"/>
</dbReference>
<protein>
    <submittedName>
        <fullName evidence="2">Parallel beta-helix repeat-containing protein</fullName>
    </submittedName>
</protein>
<feature type="domain" description="Right handed beta helix" evidence="1">
    <location>
        <begin position="142"/>
        <end position="294"/>
    </location>
</feature>
<dbReference type="Gene3D" id="2.160.20.10">
    <property type="entry name" value="Single-stranded right-handed beta-helix, Pectin lyase-like"/>
    <property type="match status" value="1"/>
</dbReference>
<dbReference type="Pfam" id="PF13229">
    <property type="entry name" value="Beta_helix"/>
    <property type="match status" value="1"/>
</dbReference>
<accession>A0A1N6DG79</accession>
<name>A0A1N6DG79_9BACT</name>
<dbReference type="EMBL" id="FSRA01000001">
    <property type="protein sequence ID" value="SIN69829.1"/>
    <property type="molecule type" value="Genomic_DNA"/>
</dbReference>
<dbReference type="InterPro" id="IPR012334">
    <property type="entry name" value="Pectin_lyas_fold"/>
</dbReference>
<dbReference type="InterPro" id="IPR039448">
    <property type="entry name" value="Beta_helix"/>
</dbReference>
<dbReference type="SUPFAM" id="SSF51126">
    <property type="entry name" value="Pectin lyase-like"/>
    <property type="match status" value="1"/>
</dbReference>
<organism evidence="2 3">
    <name type="scientific">Chitinophaga niabensis</name>
    <dbReference type="NCBI Taxonomy" id="536979"/>
    <lineage>
        <taxon>Bacteria</taxon>
        <taxon>Pseudomonadati</taxon>
        <taxon>Bacteroidota</taxon>
        <taxon>Chitinophagia</taxon>
        <taxon>Chitinophagales</taxon>
        <taxon>Chitinophagaceae</taxon>
        <taxon>Chitinophaga</taxon>
    </lineage>
</organism>
<dbReference type="RefSeq" id="WP_159442209.1">
    <property type="nucleotide sequence ID" value="NZ_FSRA01000001.1"/>
</dbReference>
<evidence type="ECO:0000313" key="3">
    <source>
        <dbReference type="Proteomes" id="UP000185003"/>
    </source>
</evidence>
<dbReference type="SMART" id="SM00710">
    <property type="entry name" value="PbH1"/>
    <property type="match status" value="5"/>
</dbReference>
<dbReference type="AlphaFoldDB" id="A0A1N6DG79"/>
<dbReference type="InterPro" id="IPR022442">
    <property type="entry name" value="SO_2930-like_dom"/>
</dbReference>
<reference evidence="3" key="1">
    <citation type="submission" date="2016-11" db="EMBL/GenBank/DDBJ databases">
        <authorList>
            <person name="Varghese N."/>
            <person name="Submissions S."/>
        </authorList>
    </citation>
    <scope>NUCLEOTIDE SEQUENCE [LARGE SCALE GENOMIC DNA]</scope>
    <source>
        <strain evidence="3">DSM 24787</strain>
    </source>
</reference>
<evidence type="ECO:0000259" key="1">
    <source>
        <dbReference type="Pfam" id="PF13229"/>
    </source>
</evidence>
<dbReference type="Proteomes" id="UP000185003">
    <property type="component" value="Unassembled WGS sequence"/>
</dbReference>
<gene>
    <name evidence="2" type="ORF">SAMN04488055_0719</name>
</gene>
<dbReference type="InterPro" id="IPR011050">
    <property type="entry name" value="Pectin_lyase_fold/virulence"/>
</dbReference>